<name>A0ABX1WPG2_9FLAO</name>
<proteinExistence type="predicted"/>
<protein>
    <recommendedName>
        <fullName evidence="4">T9SS type A sorting domain-containing protein</fullName>
    </recommendedName>
</protein>
<sequence>MKKTFILLATVFGIVSANAQFVENNDSRIKIENKKTNKLHQKFDYTTFNKVKLYGSPAEAMQSSKGNKKTQEDLQPFASIHTQGWGFGTNVDNGEFLFFGIETKFDADAYVQFQLYDDNLKVEKQFKISIPETANSVQVVSDFSSKIIANNTKLIIPIYLHYFEGGIGPEFQKNEIWFVSETGDIVNKVDAWSLVIMNDSKGNPNVFSFSEVETETEAITLLKSVDLNDASNTKVVSYDSLTTYFYAGIPISFKTINGKDYLVFAHYTEKLVDNNTLELNQNSKFVLDFIDYETFTINKSYQLPVFGFDEENPYTIPMATFGMFYNDDKYDISSTIYNSDSKLEFTYGTQFYDMMGDQTWYNYYVVNEDGTVIKTIEDRISNVGAEIGVTLEEVAGQNDQIVALVGEGDMVSNLRVYNLPNFDLVYDFPAMHNDDLLSLNFNRIPAENSYHYVIGLSQFETDADKKYGVVKHYNSSGKEVNKVRLPVTNESERFSVFLTETTLDPKIVNDDDKIEYVYAYQDRINDVQANTYAIAQDENNVIATFSGRTDKGNVNSAGYLTNRKGEFDRLYIYYGGDYSATSFLTEFYKIPMQTLKVNDISNAKQSIKYLSNVNQIRIDYDYQTYQVYSVNGNLISSGNSVQTIFTNGWNKGVYIIKTIDKQGKANTAKILVF</sequence>
<evidence type="ECO:0008006" key="4">
    <source>
        <dbReference type="Google" id="ProtNLM"/>
    </source>
</evidence>
<accession>A0ABX1WPG2</accession>
<keyword evidence="1" id="KW-0732">Signal</keyword>
<dbReference type="EMBL" id="JABFOQ010000039">
    <property type="protein sequence ID" value="NOJ76565.1"/>
    <property type="molecule type" value="Genomic_DNA"/>
</dbReference>
<gene>
    <name evidence="2" type="ORF">HMH06_12110</name>
</gene>
<reference evidence="2 3" key="1">
    <citation type="submission" date="2020-05" db="EMBL/GenBank/DDBJ databases">
        <title>Tigecycline resistant gene in Empedobacter stercoris.</title>
        <authorList>
            <person name="Chen Y."/>
            <person name="Cheng Y."/>
            <person name="Zhou K."/>
        </authorList>
    </citation>
    <scope>NUCLEOTIDE SEQUENCE [LARGE SCALE GENOMIC DNA]</scope>
    <source>
        <strain evidence="2 3">ES202</strain>
    </source>
</reference>
<dbReference type="Proteomes" id="UP000580344">
    <property type="component" value="Unassembled WGS sequence"/>
</dbReference>
<feature type="signal peptide" evidence="1">
    <location>
        <begin position="1"/>
        <end position="19"/>
    </location>
</feature>
<evidence type="ECO:0000313" key="2">
    <source>
        <dbReference type="EMBL" id="NOJ76565.1"/>
    </source>
</evidence>
<evidence type="ECO:0000256" key="1">
    <source>
        <dbReference type="SAM" id="SignalP"/>
    </source>
</evidence>
<feature type="chain" id="PRO_5046207304" description="T9SS type A sorting domain-containing protein" evidence="1">
    <location>
        <begin position="20"/>
        <end position="673"/>
    </location>
</feature>
<evidence type="ECO:0000313" key="3">
    <source>
        <dbReference type="Proteomes" id="UP000580344"/>
    </source>
</evidence>
<dbReference type="RefSeq" id="WP_171623856.1">
    <property type="nucleotide sequence ID" value="NZ_JABFOQ010000039.1"/>
</dbReference>
<keyword evidence="3" id="KW-1185">Reference proteome</keyword>
<organism evidence="2 3">
    <name type="scientific">Empedobacter stercoris</name>
    <dbReference type="NCBI Taxonomy" id="1628248"/>
    <lineage>
        <taxon>Bacteria</taxon>
        <taxon>Pseudomonadati</taxon>
        <taxon>Bacteroidota</taxon>
        <taxon>Flavobacteriia</taxon>
        <taxon>Flavobacteriales</taxon>
        <taxon>Weeksellaceae</taxon>
        <taxon>Empedobacter</taxon>
    </lineage>
</organism>
<comment type="caution">
    <text evidence="2">The sequence shown here is derived from an EMBL/GenBank/DDBJ whole genome shotgun (WGS) entry which is preliminary data.</text>
</comment>